<organism evidence="2 3">
    <name type="scientific">Nephila pilipes</name>
    <name type="common">Giant wood spider</name>
    <name type="synonym">Nephila maculata</name>
    <dbReference type="NCBI Taxonomy" id="299642"/>
    <lineage>
        <taxon>Eukaryota</taxon>
        <taxon>Metazoa</taxon>
        <taxon>Ecdysozoa</taxon>
        <taxon>Arthropoda</taxon>
        <taxon>Chelicerata</taxon>
        <taxon>Arachnida</taxon>
        <taxon>Araneae</taxon>
        <taxon>Araneomorphae</taxon>
        <taxon>Entelegynae</taxon>
        <taxon>Araneoidea</taxon>
        <taxon>Nephilidae</taxon>
        <taxon>Nephila</taxon>
    </lineage>
</organism>
<feature type="region of interest" description="Disordered" evidence="1">
    <location>
        <begin position="20"/>
        <end position="45"/>
    </location>
</feature>
<protein>
    <submittedName>
        <fullName evidence="2">Uncharacterized protein</fullName>
    </submittedName>
</protein>
<accession>A0A8X6TVC6</accession>
<dbReference type="Proteomes" id="UP000887013">
    <property type="component" value="Unassembled WGS sequence"/>
</dbReference>
<sequence length="96" mass="10830">MKKSGKLYICILLVKSEKKESHGNVTNPGQTLHDPGGGFNPETHSAEKTETEFPIVVDDRNYLPSFLLRSSVSFGNGNWQPDPKEEFDPLRSFHQK</sequence>
<evidence type="ECO:0000256" key="1">
    <source>
        <dbReference type="SAM" id="MobiDB-lite"/>
    </source>
</evidence>
<comment type="caution">
    <text evidence="2">The sequence shown here is derived from an EMBL/GenBank/DDBJ whole genome shotgun (WGS) entry which is preliminary data.</text>
</comment>
<reference evidence="2" key="1">
    <citation type="submission" date="2020-08" db="EMBL/GenBank/DDBJ databases">
        <title>Multicomponent nature underlies the extraordinary mechanical properties of spider dragline silk.</title>
        <authorList>
            <person name="Kono N."/>
            <person name="Nakamura H."/>
            <person name="Mori M."/>
            <person name="Yoshida Y."/>
            <person name="Ohtoshi R."/>
            <person name="Malay A.D."/>
            <person name="Moran D.A.P."/>
            <person name="Tomita M."/>
            <person name="Numata K."/>
            <person name="Arakawa K."/>
        </authorList>
    </citation>
    <scope>NUCLEOTIDE SEQUENCE</scope>
</reference>
<proteinExistence type="predicted"/>
<feature type="region of interest" description="Disordered" evidence="1">
    <location>
        <begin position="74"/>
        <end position="96"/>
    </location>
</feature>
<gene>
    <name evidence="2" type="ORF">NPIL_92061</name>
</gene>
<dbReference type="AlphaFoldDB" id="A0A8X6TVC6"/>
<name>A0A8X6TVC6_NEPPI</name>
<dbReference type="EMBL" id="BMAW01016770">
    <property type="protein sequence ID" value="GFT50738.1"/>
    <property type="molecule type" value="Genomic_DNA"/>
</dbReference>
<evidence type="ECO:0000313" key="3">
    <source>
        <dbReference type="Proteomes" id="UP000887013"/>
    </source>
</evidence>
<evidence type="ECO:0000313" key="2">
    <source>
        <dbReference type="EMBL" id="GFT50738.1"/>
    </source>
</evidence>
<keyword evidence="3" id="KW-1185">Reference proteome</keyword>
<feature type="compositionally biased region" description="Basic and acidic residues" evidence="1">
    <location>
        <begin position="82"/>
        <end position="96"/>
    </location>
</feature>